<dbReference type="PROSITE" id="PS51257">
    <property type="entry name" value="PROKAR_LIPOPROTEIN"/>
    <property type="match status" value="1"/>
</dbReference>
<keyword evidence="2" id="KW-1185">Reference proteome</keyword>
<dbReference type="EMBL" id="CP034550">
    <property type="protein sequence ID" value="QFZ20997.1"/>
    <property type="molecule type" value="Genomic_DNA"/>
</dbReference>
<evidence type="ECO:0000313" key="1">
    <source>
        <dbReference type="EMBL" id="QFZ20997.1"/>
    </source>
</evidence>
<gene>
    <name evidence="1" type="ORF">EKG83_29660</name>
</gene>
<reference evidence="2" key="1">
    <citation type="journal article" date="2021" name="Curr. Microbiol.">
        <title>Complete genome of nocamycin-producing strain Saccharothrix syringae NRRL B-16468 reveals the biosynthetic potential for secondary metabolites.</title>
        <authorList>
            <person name="Mo X."/>
            <person name="Yang S."/>
        </authorList>
    </citation>
    <scope>NUCLEOTIDE SEQUENCE [LARGE SCALE GENOMIC DNA]</scope>
    <source>
        <strain evidence="2">ATCC 51364 / DSM 43886 / JCM 6844 / KCTC 9398 / NBRC 14523 / NRRL B-16468 / INA 2240</strain>
    </source>
</reference>
<evidence type="ECO:0000313" key="2">
    <source>
        <dbReference type="Proteomes" id="UP000325787"/>
    </source>
</evidence>
<name>A0A5Q0H409_SACSY</name>
<dbReference type="KEGG" id="ssyi:EKG83_29660"/>
<dbReference type="Proteomes" id="UP000325787">
    <property type="component" value="Chromosome"/>
</dbReference>
<sequence>MRSSDLRIPAALVAAVALVSGCGISTIVTVGQASDNLKDVPVIERVPNICRVLAEQVPQVVGPRPPGPAPAEESLGSHTCRWPAATTPLGAEVVVDVAVDDRPAEATARTRFHDFVDQRRNAEAGRVFGLIPYGDNQACVQAWNTADLQYLGVMKEANVTTTVSIQTRDTAAPGDLAGLAADVNGPLRTVLRAVDAAVNRAPMVFKDPSGDLPRKLSPEEREVAPEWDAYVCRDELAPPVF</sequence>
<accession>A0A5Q0H409</accession>
<dbReference type="AlphaFoldDB" id="A0A5Q0H409"/>
<organism evidence="1 2">
    <name type="scientific">Saccharothrix syringae</name>
    <name type="common">Nocardiopsis syringae</name>
    <dbReference type="NCBI Taxonomy" id="103733"/>
    <lineage>
        <taxon>Bacteria</taxon>
        <taxon>Bacillati</taxon>
        <taxon>Actinomycetota</taxon>
        <taxon>Actinomycetes</taxon>
        <taxon>Pseudonocardiales</taxon>
        <taxon>Pseudonocardiaceae</taxon>
        <taxon>Saccharothrix</taxon>
    </lineage>
</organism>
<proteinExistence type="predicted"/>
<protein>
    <submittedName>
        <fullName evidence="1">Uncharacterized protein</fullName>
    </submittedName>
</protein>
<dbReference type="RefSeq" id="WP_033430191.1">
    <property type="nucleotide sequence ID" value="NZ_CP034550.1"/>
</dbReference>